<dbReference type="Proteomes" id="UP000053424">
    <property type="component" value="Unassembled WGS sequence"/>
</dbReference>
<dbReference type="OrthoDB" id="2679825at2759"/>
<dbReference type="EMBL" id="KN831777">
    <property type="protein sequence ID" value="KIM42610.1"/>
    <property type="molecule type" value="Genomic_DNA"/>
</dbReference>
<reference evidence="1 2" key="1">
    <citation type="submission" date="2014-04" db="EMBL/GenBank/DDBJ databases">
        <authorList>
            <consortium name="DOE Joint Genome Institute"/>
            <person name="Kuo A."/>
            <person name="Gay G."/>
            <person name="Dore J."/>
            <person name="Kohler A."/>
            <person name="Nagy L.G."/>
            <person name="Floudas D."/>
            <person name="Copeland A."/>
            <person name="Barry K.W."/>
            <person name="Cichocki N."/>
            <person name="Veneault-Fourrey C."/>
            <person name="LaButti K."/>
            <person name="Lindquist E.A."/>
            <person name="Lipzen A."/>
            <person name="Lundell T."/>
            <person name="Morin E."/>
            <person name="Murat C."/>
            <person name="Sun H."/>
            <person name="Tunlid A."/>
            <person name="Henrissat B."/>
            <person name="Grigoriev I.V."/>
            <person name="Hibbett D.S."/>
            <person name="Martin F."/>
            <person name="Nordberg H.P."/>
            <person name="Cantor M.N."/>
            <person name="Hua S.X."/>
        </authorList>
    </citation>
    <scope>NUCLEOTIDE SEQUENCE [LARGE SCALE GENOMIC DNA]</scope>
    <source>
        <strain evidence="2">h7</strain>
    </source>
</reference>
<dbReference type="HOGENOM" id="CLU_095770_0_0_1"/>
<sequence>MTGNKLRLYLAYYRRNPTPNQPARYHTSFIVAPKNPQVTDYITVLHVTNRLDRRTLTQLWKFESKTSQARTNQLTGLMLLGKVPPNFTVENITQILTTIPVKQEEDWWCHDWIMEAMPALVENGIIPKLSDPQEVLNTAYEFVETATQGSLSKDQPVPTCNIVGRRVASEFGAFE</sequence>
<keyword evidence="2" id="KW-1185">Reference proteome</keyword>
<proteinExistence type="predicted"/>
<gene>
    <name evidence="1" type="ORF">M413DRAFT_26639</name>
</gene>
<accession>A0A0C3C191</accession>
<evidence type="ECO:0000313" key="1">
    <source>
        <dbReference type="EMBL" id="KIM42610.1"/>
    </source>
</evidence>
<protein>
    <submittedName>
        <fullName evidence="1">Uncharacterized protein</fullName>
    </submittedName>
</protein>
<dbReference type="Pfam" id="PF21858">
    <property type="entry name" value="DUF6914"/>
    <property type="match status" value="1"/>
</dbReference>
<name>A0A0C3C191_HEBCY</name>
<dbReference type="InterPro" id="IPR054208">
    <property type="entry name" value="DUF6914"/>
</dbReference>
<dbReference type="AlphaFoldDB" id="A0A0C3C191"/>
<reference evidence="2" key="2">
    <citation type="submission" date="2015-01" db="EMBL/GenBank/DDBJ databases">
        <title>Evolutionary Origins and Diversification of the Mycorrhizal Mutualists.</title>
        <authorList>
            <consortium name="DOE Joint Genome Institute"/>
            <consortium name="Mycorrhizal Genomics Consortium"/>
            <person name="Kohler A."/>
            <person name="Kuo A."/>
            <person name="Nagy L.G."/>
            <person name="Floudas D."/>
            <person name="Copeland A."/>
            <person name="Barry K.W."/>
            <person name="Cichocki N."/>
            <person name="Veneault-Fourrey C."/>
            <person name="LaButti K."/>
            <person name="Lindquist E.A."/>
            <person name="Lipzen A."/>
            <person name="Lundell T."/>
            <person name="Morin E."/>
            <person name="Murat C."/>
            <person name="Riley R."/>
            <person name="Ohm R."/>
            <person name="Sun H."/>
            <person name="Tunlid A."/>
            <person name="Henrissat B."/>
            <person name="Grigoriev I.V."/>
            <person name="Hibbett D.S."/>
            <person name="Martin F."/>
        </authorList>
    </citation>
    <scope>NUCLEOTIDE SEQUENCE [LARGE SCALE GENOMIC DNA]</scope>
    <source>
        <strain evidence="2">h7</strain>
    </source>
</reference>
<evidence type="ECO:0000313" key="2">
    <source>
        <dbReference type="Proteomes" id="UP000053424"/>
    </source>
</evidence>
<organism evidence="1 2">
    <name type="scientific">Hebeloma cylindrosporum</name>
    <dbReference type="NCBI Taxonomy" id="76867"/>
    <lineage>
        <taxon>Eukaryota</taxon>
        <taxon>Fungi</taxon>
        <taxon>Dikarya</taxon>
        <taxon>Basidiomycota</taxon>
        <taxon>Agaricomycotina</taxon>
        <taxon>Agaricomycetes</taxon>
        <taxon>Agaricomycetidae</taxon>
        <taxon>Agaricales</taxon>
        <taxon>Agaricineae</taxon>
        <taxon>Hymenogastraceae</taxon>
        <taxon>Hebeloma</taxon>
    </lineage>
</organism>